<sequence length="576" mass="65307">MQSYREYFEAEMRSLQELAQEFAEAYPEQASMLNLESIKDRDPYVERLLEGMAFLTSQIRLRLDDAVPQISGALLEQLMPALIRPYPSSTVLEFSGRSVLKEAVQLSKGQQVRAVNCGPMNANCEFTTTQAVQVQPLSISHLSGRESLGGGAQIDIHLRKQPKSDWQEMDLSALKLYAFADWQLAYTLIHALTASDTRVTASVPGRPVMAVQDRLRFKLAHTAAEDSLLPYAGRARSAFSVIHDYFCAREKYLFVELLGLQQLDLPETADELVIHIETPISLPVDTRLDIGHLKLNCVPAINLYEHDAEPILFDHKRTDYRVKPDRQIADYTSVYSVESVTGRDQSTGHTHDYYPLYAMRNRQDDDRVYSTESRIAGLDNRLTYLSLTSAPPFHQEVLSVETRVCNDQYPRRYIDFGGLNTLQGADARLLTVANITRPSRLMHAPDIQDYQWQLISLLSVTLSSISSVEQVQQLLSLFDWSGQPENQKRISAISGITTHATHRLKQGVLFQGLEVRVELAESGFSNRSDMYLFGAMLHYFFSGFANMTEFVQTKIIQLPTYKEWIWNPVFGSKALF</sequence>
<dbReference type="OrthoDB" id="9763676at2"/>
<dbReference type="InterPro" id="IPR010272">
    <property type="entry name" value="T6SS_TssF"/>
</dbReference>
<evidence type="ECO:0000313" key="2">
    <source>
        <dbReference type="Proteomes" id="UP000005953"/>
    </source>
</evidence>
<dbReference type="PANTHER" id="PTHR35370">
    <property type="entry name" value="CYTOPLASMIC PROTEIN-RELATED-RELATED"/>
    <property type="match status" value="1"/>
</dbReference>
<dbReference type="Proteomes" id="UP000005953">
    <property type="component" value="Unassembled WGS sequence"/>
</dbReference>
<dbReference type="Pfam" id="PF05947">
    <property type="entry name" value="T6SS_TssF"/>
    <property type="match status" value="1"/>
</dbReference>
<dbReference type="PANTHER" id="PTHR35370:SF4">
    <property type="entry name" value="TYPE VI SECRETION SYSTEM BASEPLATE SUBUNIT TSSF"/>
    <property type="match status" value="1"/>
</dbReference>
<dbReference type="EMBL" id="AAOE01000011">
    <property type="protein sequence ID" value="EAR09289.1"/>
    <property type="molecule type" value="Genomic_DNA"/>
</dbReference>
<comment type="caution">
    <text evidence="1">The sequence shown here is derived from an EMBL/GenBank/DDBJ whole genome shotgun (WGS) entry which is preliminary data.</text>
</comment>
<protein>
    <recommendedName>
        <fullName evidence="3">Type VI secretion system protein ImpG</fullName>
    </recommendedName>
</protein>
<evidence type="ECO:0000313" key="1">
    <source>
        <dbReference type="EMBL" id="EAR09289.1"/>
    </source>
</evidence>
<dbReference type="HOGENOM" id="CLU_028593_2_1_6"/>
<proteinExistence type="predicted"/>
<dbReference type="AlphaFoldDB" id="A4BEV4"/>
<organism evidence="1 2">
    <name type="scientific">Reinekea blandensis MED297</name>
    <dbReference type="NCBI Taxonomy" id="314283"/>
    <lineage>
        <taxon>Bacteria</taxon>
        <taxon>Pseudomonadati</taxon>
        <taxon>Pseudomonadota</taxon>
        <taxon>Gammaproteobacteria</taxon>
        <taxon>Oceanospirillales</taxon>
        <taxon>Saccharospirillaceae</taxon>
        <taxon>Reinekea</taxon>
    </lineage>
</organism>
<dbReference type="STRING" id="314283.MED297_18413"/>
<evidence type="ECO:0008006" key="3">
    <source>
        <dbReference type="Google" id="ProtNLM"/>
    </source>
</evidence>
<accession>A4BEV4</accession>
<keyword evidence="2" id="KW-1185">Reference proteome</keyword>
<gene>
    <name evidence="1" type="ORF">MED297_18413</name>
</gene>
<dbReference type="RefSeq" id="WP_008044173.1">
    <property type="nucleotide sequence ID" value="NZ_CH724151.1"/>
</dbReference>
<reference evidence="1 2" key="1">
    <citation type="submission" date="2006-02" db="EMBL/GenBank/DDBJ databases">
        <authorList>
            <person name="Pinhassi J."/>
            <person name="Pedros-Alio C."/>
            <person name="Ferriera S."/>
            <person name="Johnson J."/>
            <person name="Kravitz S."/>
            <person name="Halpern A."/>
            <person name="Remington K."/>
            <person name="Beeson K."/>
            <person name="Tran B."/>
            <person name="Rogers Y.-H."/>
            <person name="Friedman R."/>
            <person name="Venter J.C."/>
        </authorList>
    </citation>
    <scope>NUCLEOTIDE SEQUENCE [LARGE SCALE GENOMIC DNA]</scope>
    <source>
        <strain evidence="1 2">MED297</strain>
    </source>
</reference>
<name>A4BEV4_9GAMM</name>
<dbReference type="NCBIfam" id="TIGR03359">
    <property type="entry name" value="VI_chp_6"/>
    <property type="match status" value="1"/>
</dbReference>
<dbReference type="PIRSF" id="PIRSF028304">
    <property type="entry name" value="UCP028304"/>
    <property type="match status" value="1"/>
</dbReference>